<sequence length="355" mass="37920">MKGKIRLANSLATVLAVAALVFFYSVQPARSAAAEAKLIIQGAGATFPQPLYERWIQDYGRQHPEVTFKYEGVGSGSGVKGFLEGSLDFGASDAAMNDAELAKVDPAKGAIMLPMTAGMVVLAYNIPGVGDSLKLPRSVYLDIFAGKLSYWDHPRIRDANPDLDLPHKAIVTVVRRDSSGTTFAFTNHLGRVDPSWKTDGPGVGKVVDWPGNALTARGNEGVAQLVTLTDGAIGFMAYDFAQRLKLPMAALQNQSGAFVVPGAKTGQAALASADEIPADLRVYLPDPTGDNAYPIVSYSWLLLYEHYANPEVSQALKGAINWGLDKGQAIAEEMGYIPLPEVMIGKARAALARIQ</sequence>
<dbReference type="Gene3D" id="3.40.190.10">
    <property type="entry name" value="Periplasmic binding protein-like II"/>
    <property type="match status" value="2"/>
</dbReference>
<dbReference type="CDD" id="cd13565">
    <property type="entry name" value="PBP2_PstS"/>
    <property type="match status" value="1"/>
</dbReference>
<evidence type="ECO:0000259" key="8">
    <source>
        <dbReference type="Pfam" id="PF12849"/>
    </source>
</evidence>
<evidence type="ECO:0000256" key="3">
    <source>
        <dbReference type="ARBA" id="ARBA00011529"/>
    </source>
</evidence>
<dbReference type="PANTHER" id="PTHR42996">
    <property type="entry name" value="PHOSPHATE-BINDING PROTEIN PSTS"/>
    <property type="match status" value="1"/>
</dbReference>
<evidence type="ECO:0000313" key="9">
    <source>
        <dbReference type="EMBL" id="NEX18943.1"/>
    </source>
</evidence>
<evidence type="ECO:0000256" key="5">
    <source>
        <dbReference type="ARBA" id="ARBA00022448"/>
    </source>
</evidence>
<keyword evidence="6 7" id="KW-0592">Phosphate transport</keyword>
<comment type="caution">
    <text evidence="9">The sequence shown here is derived from an EMBL/GenBank/DDBJ whole genome shotgun (WGS) entry which is preliminary data.</text>
</comment>
<dbReference type="Proteomes" id="UP000471640">
    <property type="component" value="Unassembled WGS sequence"/>
</dbReference>
<dbReference type="RefSeq" id="WP_164651828.1">
    <property type="nucleotide sequence ID" value="NZ_JAAIJR010000003.1"/>
</dbReference>
<dbReference type="InterPro" id="IPR005673">
    <property type="entry name" value="ABC_phos-bd_PstS"/>
</dbReference>
<dbReference type="InterPro" id="IPR050962">
    <property type="entry name" value="Phosphate-bind_PstS"/>
</dbReference>
<keyword evidence="5 7" id="KW-0813">Transport</keyword>
<dbReference type="GO" id="GO:0042301">
    <property type="term" value="F:phosphate ion binding"/>
    <property type="evidence" value="ECO:0007669"/>
    <property type="project" value="InterPro"/>
</dbReference>
<evidence type="ECO:0000256" key="2">
    <source>
        <dbReference type="ARBA" id="ARBA00008725"/>
    </source>
</evidence>
<evidence type="ECO:0000256" key="1">
    <source>
        <dbReference type="ARBA" id="ARBA00002841"/>
    </source>
</evidence>
<keyword evidence="10" id="KW-1185">Reference proteome</keyword>
<dbReference type="PANTHER" id="PTHR42996:SF1">
    <property type="entry name" value="PHOSPHATE-BINDING PROTEIN PSTS"/>
    <property type="match status" value="1"/>
</dbReference>
<comment type="similarity">
    <text evidence="2 7">Belongs to the PstS family.</text>
</comment>
<accession>A0A6P1DP14</accession>
<comment type="subunit">
    <text evidence="3 7">The complex is composed of two ATP-binding proteins (PstB), two transmembrane proteins (PstC and PstA) and a solute-binding protein (PstS).</text>
</comment>
<proteinExistence type="inferred from homology"/>
<feature type="domain" description="PBP" evidence="8">
    <location>
        <begin position="32"/>
        <end position="322"/>
    </location>
</feature>
<comment type="function">
    <text evidence="1 7">Part of the ABC transporter complex PstSACB involved in phosphate import.</text>
</comment>
<gene>
    <name evidence="9" type="primary">pstS</name>
    <name evidence="9" type="ORF">G3480_01190</name>
</gene>
<evidence type="ECO:0000256" key="4">
    <source>
        <dbReference type="ARBA" id="ARBA00021889"/>
    </source>
</evidence>
<organism evidence="9 10">
    <name type="scientific">Thiorhodococcus mannitoliphagus</name>
    <dbReference type="NCBI Taxonomy" id="329406"/>
    <lineage>
        <taxon>Bacteria</taxon>
        <taxon>Pseudomonadati</taxon>
        <taxon>Pseudomonadota</taxon>
        <taxon>Gammaproteobacteria</taxon>
        <taxon>Chromatiales</taxon>
        <taxon>Chromatiaceae</taxon>
        <taxon>Thiorhodococcus</taxon>
    </lineage>
</organism>
<dbReference type="EMBL" id="JAAIJR010000003">
    <property type="protein sequence ID" value="NEX18943.1"/>
    <property type="molecule type" value="Genomic_DNA"/>
</dbReference>
<dbReference type="InterPro" id="IPR024370">
    <property type="entry name" value="PBP_domain"/>
</dbReference>
<evidence type="ECO:0000313" key="10">
    <source>
        <dbReference type="Proteomes" id="UP000471640"/>
    </source>
</evidence>
<dbReference type="AlphaFoldDB" id="A0A6P1DP14"/>
<protein>
    <recommendedName>
        <fullName evidence="4 7">Phosphate-binding protein PstS</fullName>
    </recommendedName>
</protein>
<dbReference type="Pfam" id="PF12849">
    <property type="entry name" value="PBP_like_2"/>
    <property type="match status" value="1"/>
</dbReference>
<dbReference type="GO" id="GO:0035435">
    <property type="term" value="P:phosphate ion transmembrane transport"/>
    <property type="evidence" value="ECO:0007669"/>
    <property type="project" value="InterPro"/>
</dbReference>
<dbReference type="NCBIfam" id="TIGR00975">
    <property type="entry name" value="3a0107s03"/>
    <property type="match status" value="1"/>
</dbReference>
<dbReference type="SUPFAM" id="SSF53850">
    <property type="entry name" value="Periplasmic binding protein-like II"/>
    <property type="match status" value="1"/>
</dbReference>
<dbReference type="GO" id="GO:0043190">
    <property type="term" value="C:ATP-binding cassette (ABC) transporter complex"/>
    <property type="evidence" value="ECO:0007669"/>
    <property type="project" value="InterPro"/>
</dbReference>
<reference evidence="9 10" key="2">
    <citation type="submission" date="2020-02" db="EMBL/GenBank/DDBJ databases">
        <title>Genome sequences of Thiorhodococcus mannitoliphagus and Thiorhodococcus minor, purple sulfur photosynthetic bacteria in the gammaproteobacterial family, Chromatiaceae.</title>
        <authorList>
            <person name="Aviles F.A."/>
            <person name="Meyer T.E."/>
            <person name="Kyndt J.A."/>
        </authorList>
    </citation>
    <scope>NUCLEOTIDE SEQUENCE [LARGE SCALE GENOMIC DNA]</scope>
    <source>
        <strain evidence="9 10">DSM 18266</strain>
    </source>
</reference>
<evidence type="ECO:0000256" key="6">
    <source>
        <dbReference type="ARBA" id="ARBA00022592"/>
    </source>
</evidence>
<reference evidence="10" key="1">
    <citation type="journal article" date="2020" name="Microbiol. Resour. Announc.">
        <title>Draft Genome Sequences of Thiorhodococcus mannitoliphagus and Thiorhodococcus minor, Purple Sulfur Photosynthetic Bacteria in the Gammaproteobacterial Family Chromatiaceae.</title>
        <authorList>
            <person name="Aviles F.A."/>
            <person name="Meyer T.E."/>
            <person name="Kyndt J.A."/>
        </authorList>
    </citation>
    <scope>NUCLEOTIDE SEQUENCE [LARGE SCALE GENOMIC DNA]</scope>
    <source>
        <strain evidence="10">DSM 18266</strain>
    </source>
</reference>
<evidence type="ECO:0000256" key="7">
    <source>
        <dbReference type="PIRNR" id="PIRNR002756"/>
    </source>
</evidence>
<name>A0A6P1DP14_9GAMM</name>
<dbReference type="PIRSF" id="PIRSF002756">
    <property type="entry name" value="PstS"/>
    <property type="match status" value="1"/>
</dbReference>